<name>A0A4U8V0P7_STECR</name>
<proteinExistence type="predicted"/>
<dbReference type="AlphaFoldDB" id="A0A4U8V0P7"/>
<keyword evidence="2" id="KW-1185">Reference proteome</keyword>
<evidence type="ECO:0000313" key="2">
    <source>
        <dbReference type="Proteomes" id="UP000298663"/>
    </source>
</evidence>
<evidence type="ECO:0000313" key="1">
    <source>
        <dbReference type="EMBL" id="TMS39456.1"/>
    </source>
</evidence>
<organism evidence="1 2">
    <name type="scientific">Steinernema carpocapsae</name>
    <name type="common">Entomopathogenic nematode</name>
    <dbReference type="NCBI Taxonomy" id="34508"/>
    <lineage>
        <taxon>Eukaryota</taxon>
        <taxon>Metazoa</taxon>
        <taxon>Ecdysozoa</taxon>
        <taxon>Nematoda</taxon>
        <taxon>Chromadorea</taxon>
        <taxon>Rhabditida</taxon>
        <taxon>Tylenchina</taxon>
        <taxon>Panagrolaimomorpha</taxon>
        <taxon>Strongyloidoidea</taxon>
        <taxon>Steinernematidae</taxon>
        <taxon>Steinernema</taxon>
    </lineage>
</organism>
<sequence>MLVSVPWRKRRKTRNGERVSGSDLKVITGLYSPVRHRSAAVSIVFPNWPFQRVTRYMTKSFAILRYFEKPLVGTVRYFFRD</sequence>
<protein>
    <submittedName>
        <fullName evidence="1">Uncharacterized protein</fullName>
    </submittedName>
</protein>
<comment type="caution">
    <text evidence="1">The sequence shown here is derived from an EMBL/GenBank/DDBJ whole genome shotgun (WGS) entry which is preliminary data.</text>
</comment>
<reference evidence="1 2" key="2">
    <citation type="journal article" date="2019" name="G3 (Bethesda)">
        <title>Hybrid Assembly of the Genome of the Entomopathogenic Nematode Steinernema carpocapsae Identifies the X-Chromosome.</title>
        <authorList>
            <person name="Serra L."/>
            <person name="Macchietto M."/>
            <person name="Macias-Munoz A."/>
            <person name="McGill C.J."/>
            <person name="Rodriguez I.M."/>
            <person name="Rodriguez B."/>
            <person name="Murad R."/>
            <person name="Mortazavi A."/>
        </authorList>
    </citation>
    <scope>NUCLEOTIDE SEQUENCE [LARGE SCALE GENOMIC DNA]</scope>
    <source>
        <strain evidence="1 2">ALL</strain>
    </source>
</reference>
<accession>A0A4U8V0P7</accession>
<reference evidence="1 2" key="1">
    <citation type="journal article" date="2015" name="Genome Biol.">
        <title>Comparative genomics of Steinernema reveals deeply conserved gene regulatory networks.</title>
        <authorList>
            <person name="Dillman A.R."/>
            <person name="Macchietto M."/>
            <person name="Porter C.F."/>
            <person name="Rogers A."/>
            <person name="Williams B."/>
            <person name="Antoshechkin I."/>
            <person name="Lee M.M."/>
            <person name="Goodwin Z."/>
            <person name="Lu X."/>
            <person name="Lewis E.E."/>
            <person name="Goodrich-Blair H."/>
            <person name="Stock S.P."/>
            <person name="Adams B.J."/>
            <person name="Sternberg P.W."/>
            <person name="Mortazavi A."/>
        </authorList>
    </citation>
    <scope>NUCLEOTIDE SEQUENCE [LARGE SCALE GENOMIC DNA]</scope>
    <source>
        <strain evidence="1 2">ALL</strain>
    </source>
</reference>
<gene>
    <name evidence="1" type="ORF">L596_005976</name>
</gene>
<dbReference type="EMBL" id="AZBU02000001">
    <property type="protein sequence ID" value="TMS39456.1"/>
    <property type="molecule type" value="Genomic_DNA"/>
</dbReference>
<dbReference type="Proteomes" id="UP000298663">
    <property type="component" value="Unassembled WGS sequence"/>
</dbReference>